<dbReference type="EMBL" id="BJWL01000027">
    <property type="protein sequence ID" value="GFZ19043.1"/>
    <property type="molecule type" value="Genomic_DNA"/>
</dbReference>
<feature type="region of interest" description="Disordered" evidence="1">
    <location>
        <begin position="3652"/>
        <end position="3706"/>
    </location>
</feature>
<feature type="compositionally biased region" description="Basic and acidic residues" evidence="1">
    <location>
        <begin position="853"/>
        <end position="864"/>
    </location>
</feature>
<feature type="region of interest" description="Disordered" evidence="1">
    <location>
        <begin position="597"/>
        <end position="627"/>
    </location>
</feature>
<feature type="compositionally biased region" description="Basic and acidic residues" evidence="1">
    <location>
        <begin position="4126"/>
        <end position="4135"/>
    </location>
</feature>
<comment type="caution">
    <text evidence="2">The sequence shown here is derived from an EMBL/GenBank/DDBJ whole genome shotgun (WGS) entry which is preliminary data.</text>
</comment>
<feature type="region of interest" description="Disordered" evidence="1">
    <location>
        <begin position="2662"/>
        <end position="2690"/>
    </location>
</feature>
<feature type="compositionally biased region" description="Polar residues" evidence="1">
    <location>
        <begin position="191"/>
        <end position="206"/>
    </location>
</feature>
<feature type="region of interest" description="Disordered" evidence="1">
    <location>
        <begin position="3940"/>
        <end position="3966"/>
    </location>
</feature>
<feature type="compositionally biased region" description="Basic and acidic residues" evidence="1">
    <location>
        <begin position="2409"/>
        <end position="2427"/>
    </location>
</feature>
<feature type="region of interest" description="Disordered" evidence="1">
    <location>
        <begin position="3753"/>
        <end position="3785"/>
    </location>
</feature>
<feature type="compositionally biased region" description="Basic and acidic residues" evidence="1">
    <location>
        <begin position="3544"/>
        <end position="3560"/>
    </location>
</feature>
<feature type="compositionally biased region" description="Basic and acidic residues" evidence="1">
    <location>
        <begin position="1165"/>
        <end position="1183"/>
    </location>
</feature>
<dbReference type="OrthoDB" id="771720at2759"/>
<organism evidence="2 3">
    <name type="scientific">Actinidia rufa</name>
    <dbReference type="NCBI Taxonomy" id="165716"/>
    <lineage>
        <taxon>Eukaryota</taxon>
        <taxon>Viridiplantae</taxon>
        <taxon>Streptophyta</taxon>
        <taxon>Embryophyta</taxon>
        <taxon>Tracheophyta</taxon>
        <taxon>Spermatophyta</taxon>
        <taxon>Magnoliopsida</taxon>
        <taxon>eudicotyledons</taxon>
        <taxon>Gunneridae</taxon>
        <taxon>Pentapetalae</taxon>
        <taxon>asterids</taxon>
        <taxon>Ericales</taxon>
        <taxon>Actinidiaceae</taxon>
        <taxon>Actinidia</taxon>
    </lineage>
</organism>
<feature type="compositionally biased region" description="Polar residues" evidence="1">
    <location>
        <begin position="2360"/>
        <end position="2385"/>
    </location>
</feature>
<feature type="region of interest" description="Disordered" evidence="1">
    <location>
        <begin position="1143"/>
        <end position="1183"/>
    </location>
</feature>
<feature type="compositionally biased region" description="Polar residues" evidence="1">
    <location>
        <begin position="3680"/>
        <end position="3691"/>
    </location>
</feature>
<feature type="compositionally biased region" description="Basic and acidic residues" evidence="1">
    <location>
        <begin position="2388"/>
        <end position="2402"/>
    </location>
</feature>
<feature type="region of interest" description="Disordered" evidence="1">
    <location>
        <begin position="1304"/>
        <end position="1343"/>
    </location>
</feature>
<feature type="region of interest" description="Disordered" evidence="1">
    <location>
        <begin position="4126"/>
        <end position="4145"/>
    </location>
</feature>
<feature type="compositionally biased region" description="Polar residues" evidence="1">
    <location>
        <begin position="2667"/>
        <end position="2677"/>
    </location>
</feature>
<evidence type="ECO:0000256" key="1">
    <source>
        <dbReference type="SAM" id="MobiDB-lite"/>
    </source>
</evidence>
<feature type="compositionally biased region" description="Basic and acidic residues" evidence="1">
    <location>
        <begin position="1325"/>
        <end position="1343"/>
    </location>
</feature>
<feature type="compositionally biased region" description="Basic and acidic residues" evidence="1">
    <location>
        <begin position="2679"/>
        <end position="2690"/>
    </location>
</feature>
<name>A0A7J0H7F8_9ERIC</name>
<feature type="region of interest" description="Disordered" evidence="1">
    <location>
        <begin position="1393"/>
        <end position="1416"/>
    </location>
</feature>
<feature type="compositionally biased region" description="Basic and acidic residues" evidence="1">
    <location>
        <begin position="3826"/>
        <end position="3835"/>
    </location>
</feature>
<feature type="region of interest" description="Disordered" evidence="1">
    <location>
        <begin position="2160"/>
        <end position="2188"/>
    </location>
</feature>
<accession>A0A7J0H7F8</accession>
<feature type="compositionally biased region" description="Basic and acidic residues" evidence="1">
    <location>
        <begin position="1697"/>
        <end position="1719"/>
    </location>
</feature>
<dbReference type="PANTHER" id="PTHR35511">
    <property type="entry name" value="A-KINASE ANCHOR-LIKE PROTEIN"/>
    <property type="match status" value="1"/>
</dbReference>
<feature type="compositionally biased region" description="Basic and acidic residues" evidence="1">
    <location>
        <begin position="796"/>
        <end position="837"/>
    </location>
</feature>
<gene>
    <name evidence="2" type="ORF">Acr_27g0007820</name>
</gene>
<feature type="compositionally biased region" description="Basic and acidic residues" evidence="1">
    <location>
        <begin position="2516"/>
        <end position="2532"/>
    </location>
</feature>
<feature type="region of interest" description="Disordered" evidence="1">
    <location>
        <begin position="3127"/>
        <end position="3189"/>
    </location>
</feature>
<feature type="region of interest" description="Disordered" evidence="1">
    <location>
        <begin position="3079"/>
        <end position="3104"/>
    </location>
</feature>
<reference evidence="2 3" key="1">
    <citation type="submission" date="2019-07" db="EMBL/GenBank/DDBJ databases">
        <title>De Novo Assembly of kiwifruit Actinidia rufa.</title>
        <authorList>
            <person name="Sugita-Konishi S."/>
            <person name="Sato K."/>
            <person name="Mori E."/>
            <person name="Abe Y."/>
            <person name="Kisaki G."/>
            <person name="Hamano K."/>
            <person name="Suezawa K."/>
            <person name="Otani M."/>
            <person name="Fukuda T."/>
            <person name="Manabe T."/>
            <person name="Gomi K."/>
            <person name="Tabuchi M."/>
            <person name="Akimitsu K."/>
            <person name="Kataoka I."/>
        </authorList>
    </citation>
    <scope>NUCLEOTIDE SEQUENCE [LARGE SCALE GENOMIC DNA]</scope>
    <source>
        <strain evidence="3">cv. Fuchu</strain>
    </source>
</reference>
<feature type="region of interest" description="Disordered" evidence="1">
    <location>
        <begin position="2249"/>
        <end position="2284"/>
    </location>
</feature>
<feature type="compositionally biased region" description="Basic and acidic residues" evidence="1">
    <location>
        <begin position="872"/>
        <end position="887"/>
    </location>
</feature>
<feature type="compositionally biased region" description="Basic and acidic residues" evidence="1">
    <location>
        <begin position="3652"/>
        <end position="3679"/>
    </location>
</feature>
<feature type="region of interest" description="Disordered" evidence="1">
    <location>
        <begin position="2500"/>
        <end position="2540"/>
    </location>
</feature>
<protein>
    <submittedName>
        <fullName evidence="2">Uncharacterized protein</fullName>
    </submittedName>
</protein>
<sequence length="4270" mass="473454">MFKCLQKRELEYKKLKSELPDVTANEVPQEEKKVESLLIQLPEPSKILDKAEDTAAANFLQVADVNVVNKGDVEAIDGEFFLESPSIAFEKSKTNTEKNRLNTNEELCGMHDEEGGMIIDKHLIVKADSVENASEIIQTADLAEGSSMEVENLAEVCNIEEKMRYISSTETSIEQDLRETSYEEEKKPKIFSSSVGTETDSETIQPNEDIEDNKDKGEEISSSLLATDMDPETKQPSEDREDNKDKGEEILCADVKDVCMPKETAGPDNHKTEDATRSSEVAKDKLDESSSAFKEGSIETTESSEKMKYVMSMEDETQNKDSEPSLAEEDEDKCFQKVENLETFKEESDDELKDIMKESHNGEQIQDVIPKAIDTADSSPSSTYKVGEITELEAEVSSMEPEESMDLAQIETLTMECKNEGVMAVIGKDDTMAEDQNQIETPQHKEYSEQGSIQITEQLKNLSAVDLDEKNGSAEVEIPNKNGNDLYVTHPPVEVTVQVGDEKHDGVPIPKSGDQVHEALEAHKEEEMHINETYEAGKSPESTILEHTFNVCTSGPDNHKTDEATESDEAAEDNLDEISSTKVVPGAGENLENSSMAFEEGSQETIESSENMKDLTSEDEIQNKNSESSLVQKVEDICFQKVEILETFNEEPATELKDIVKGNQNGEHNQNEILKTIATADSSQSIIGKVDDNSEPKANVLSRDLEESTMRESKDLAQTEALTMECKHEGLTAVADEDNTLAKEHDQIETTKHEEHLESSMQKTEPTEENSESTLDVASEEIREQIPVGSPEELLGETRKFETEISDDINKETPEEKNLSILDLDEKNRSAKVEIPSKNENNLCVTHPNPVEETVHEGGAKHSEVSISELEDQGHEAPKEEEEHVNETFEASKSPESTIVENTSTGVPLNIHDLEKRGELNTEEESMEINTVDNIKEEIEQKEKAADEEFHRATTCDDNKKHTFEEEIPVTNSTPLCTGEEPDHYDQEDKSRPNNFDEATPESDGRDQSCKTSNESLNVKEPITEEQAIQEYETKIADKVDEVEKEMKIEEDITTEHSLESAREDTKKCFEDNDTEMGKELDTTSKGEDIAKQVPAEESKVQERCIVFAGELEAEDSKEDAMSTKMPKQEVIEVLQTVFGSTNVGIQPKDEDGTEKDNFAAFNGEETKNKCSYEEEKVEKEPDTEVLETNYRGQDTAEHIIKNCVSIQSAKSFEEKTVQQNSHEDEANEHYDNAETNMIISESTITYFPSSSVGDKIVEETLKEDRRDTLRSEEEVSNANTECIVQTFDAPHSIEEREARALKSEAKPNKGLKDEYITGSTEQEITPKESNLHIENSSRPETSKREICEAILKKEDSKVTVVAAETSLTEAISEYTMQVDSSHPVSGEMGLVTEGGTSNIPNLVEGSDLGKNKGMEIPTTRTHITDEVAGTYTEGKNKAHDTLVGTEDLSEIARAEISLDASEQIIHESSALSMEEHKVVIVEVSNITGEVSEKDSGSCGHVEIPSVAEITKHNIMEMEDKTTNPKKMGSTNIEKESANYDAQDEDQEMHTPFELTNEKHINESDVELLNRVSISKADNCSEIANLETIEDENSSDIGLQKDKSVVNEASKGVEACDRGDDNEKHTFEEDMPVTNSTPLCTEVEADNVDQDDKRTPNSSEEAAPESDSRDQSCRTSNETLNVKKPITEEQEIEEYEDPKMADRGEDKKKEEHIITDHSLESAREDIAKCFEENKTEAKCKAEMEKELETTNEDEDIEQRVLAEESRVQERTIVSAGELEALEVENSKEDAMITKIPKQEVIEVLQTAYGSTNVGIQTKEEDGTAKDNFAACAGEETKNDCSHEVEKVENEPDTEVRKTNYRGHETTEHVVKNCASIQSADSFDEKTVQESSQEDKGYENTKISMIIEESAITDFPSLSVGDKIVEESLKENRREALGLEEEVFDATHFTWEKEVRALKNEAEPNERGSTEEEISSKASNLDLLENFSSVPVKSNQEIGEEILEEVDSKVTVVAEETSLTEVESEYIMQAQERGLVTERSINKIPKPAEGSHLGEKLGMEIPTARTDEATDTEGRNKTHVTLVGTEDLSEIARAETSLDALELNMHKSSALSLEEHKVVIVEVSEKTGEAPEKDSGSCGKEDIPLVVEIAKDNIMEMEDETTNPKKMGSTNIEMEGENDDAQDEDQEMHTPSELIDEKHINESDVKLLNRVSTGEADNCSEIAKLEMIEDENSSNIGLQKDNSGNETAVNEASKVTEACDRSIATEKPIVEQEDSATSFEGSSKEGVEIGKAIVEFEAEGHSYGSEASEATSINSLKEKNIKSVDTGEELRSAPESVAEDESNIAFPETIRTNSEEESYDDGNQTADSIKDQISGQDIQEGKQTTNEEMEPRFETQKETKETQDTILTEKMPREIQRADESEINKEQTMEGESCTKKLYMMAAGDETVHEVTDLDVTPTQSLEATDSDNLIEMVKPKVAEDFNQEFESSPMTKALEEEIQRAVEKPVDDSSSVSEVSEEKINKENTEDADRCDTSQQDSEVDSMKLEVLSTMVSQLPIHEDENADYERITVKKSAHAAEVEETKILDAVSESTGIEEIHETGTSLTIGDIDTNEIEKQITEVPGALPVPIDQGAEAATDDEILAPTVVTEVIRSREFHLNDEPIEALDTSSEAQSLETGKTADSRQQEAEVDNVKLEEASSMTSHLPTHEHRTADILSMNIEKSDAIDNEKTKIPDAITESKTQGAIEIHETETSLTVGETNTNEIEEKIRDTAEALSEPVNQGDEAASNDDIAPGGIVQAEKTEGPLQVSSYALLSNEDDGETSTAIGKAGDACTKKDDPEFDNLKFEETSGMVSKLLGTECESANNVTMEKLDADEVKVEEKETLDVVSEPKDTDFKEVSSSMKVDEASSMTSHLPTHEHQTTTIRSMNIEKSYATDVEVEETKMPDSASESKVQGSREIYETVTSLTVGETDRSQIEGQIRETSKTVNQGVEVASNDEIASECESAIEVTVENSDTAEENKTWDAVYEPKDQYFGEFPSSMRLVEASSMISHLPIHEHQKADILSLNAEKSDAIDNEVEENKTPDTASQSKTQGDTEIHETETSLTAIETDTIEMDRKNRDATKALSEPINQSGEAASNDEIAPSGIVQAEKIEGPPQVSFSDLLSNEEDGETTTTIGNTEDACTKEDDTDVDNLKLEETSGMDSHRLIAECESAKVNVEKTDANAVKFEENEILDAVSKPGDQDFEEIHETWASPTAEITETNKIEEEIKVIENVSYQDVEVVADGQTPDQPLPVGKSEGELPVLSSPLFSSEQDFESRTTIKKKEDKNSINVETEVDMIELEATGMLPKVPTTEHEDVESDAEEVDKVKDSEDISESKVHGVAEIQEIGPHPTEGKTHTEEAEEERKAVPEAIFEPNYQGVEAIIHGDTTPNQTLPIDREEQLQEPSSALLNEQDYKTITEVEMRADESTKKVEAQLHQTVADFFEIGATEKPCLQNEGPRELEVSDFDSTVQEDPKNRVPEEESTDLEEASTVKPQEYIPERNNADFATEYEKTPVHCSSQDTSKDEDIMDSGNSNKDSGDIPIHPEIKKLLPGGVGERCEEASNLESEKTGKVLESVSEIQCLEVNPILEGTKIKNGQLEGAITELRDGQNRSEETIEADESIKKDTSEEKVTGENQVVRNSLTMSPHEETVTNSNQEDELLAEYCPGERTNEELFEESEKVVADKSIKKTFTAEDRSAEDPYQVLVGDETANISPSEEVNDGKKVEKAPVKVDPESRDDKINFRDTAIEATAPIEEVKSFEVLLEKHEDITGDSSEETVMSKDEKQKNTDLAVPPIKDAVDEEAPDYKFSEKFDEGSTPAPTVPTHETIETCGEDKEIASADRKNSETLMDNEKLNHQSHEISCEGNCNTDGWNLKDKELYVDKPSISCSVATSQEEITNKENENTADEKQDFTSDKQTTEAARLLEKEKGIQFSEELTKVEELVELSTIGNESKRNEANIHSTTDDNEDEKTQNLNEIPNLLSDAKDTEVSHEGDTMDFADVNEITKDTKELEKTSLSISHEQIARDADQSDSTEAINSTATTGVTLVQKCPTEKAFQNAENKPGYAAGSEPEAKAVEYREEEKLGEECQETTEKAIPIDSAKMSLSDLLQRSTKRNLQGVEHLTEEKEVTEKLQNERAETAQVEEAKTDEEEEEEEGGEHKNEDSGSDAQVLVEASRDVKVPHKKSHHILSGVGSKVKHSIAKVKKVITGKSSHPKTTPPK</sequence>
<feature type="compositionally biased region" description="Basic and acidic residues" evidence="1">
    <location>
        <begin position="3397"/>
        <end position="3411"/>
    </location>
</feature>
<feature type="compositionally biased region" description="Basic and acidic residues" evidence="1">
    <location>
        <begin position="1614"/>
        <end position="1628"/>
    </location>
</feature>
<feature type="compositionally biased region" description="Basic and acidic residues" evidence="1">
    <location>
        <begin position="981"/>
        <end position="992"/>
    </location>
</feature>
<feature type="compositionally biased region" description="Basic and acidic residues" evidence="1">
    <location>
        <begin position="175"/>
        <end position="188"/>
    </location>
</feature>
<feature type="region of interest" description="Disordered" evidence="1">
    <location>
        <begin position="170"/>
        <end position="333"/>
    </location>
</feature>
<feature type="region of interest" description="Disordered" evidence="1">
    <location>
        <begin position="1610"/>
        <end position="1719"/>
    </location>
</feature>
<feature type="compositionally biased region" description="Basic and acidic residues" evidence="1">
    <location>
        <begin position="3767"/>
        <end position="3785"/>
    </location>
</feature>
<feature type="compositionally biased region" description="Acidic residues" evidence="1">
    <location>
        <begin position="564"/>
        <end position="576"/>
    </location>
</feature>
<feature type="compositionally biased region" description="Basic and acidic residues" evidence="1">
    <location>
        <begin position="3874"/>
        <end position="3891"/>
    </location>
</feature>
<feature type="region of interest" description="Disordered" evidence="1">
    <location>
        <begin position="4165"/>
        <end position="4220"/>
    </location>
</feature>
<feature type="compositionally biased region" description="Basic and acidic residues" evidence="1">
    <location>
        <begin position="934"/>
        <end position="965"/>
    </location>
</feature>
<feature type="compositionally biased region" description="Basic and acidic residues" evidence="1">
    <location>
        <begin position="3369"/>
        <end position="3385"/>
    </location>
</feature>
<feature type="compositionally biased region" description="Acidic residues" evidence="1">
    <location>
        <begin position="4196"/>
        <end position="4206"/>
    </location>
</feature>
<evidence type="ECO:0000313" key="3">
    <source>
        <dbReference type="Proteomes" id="UP000585474"/>
    </source>
</evidence>
<feature type="region of interest" description="Disordered" evidence="1">
    <location>
        <begin position="3348"/>
        <end position="3411"/>
    </location>
</feature>
<feature type="region of interest" description="Disordered" evidence="1">
    <location>
        <begin position="2323"/>
        <end position="2430"/>
    </location>
</feature>
<feature type="compositionally biased region" description="Basic and acidic residues" evidence="1">
    <location>
        <begin position="3583"/>
        <end position="3595"/>
    </location>
</feature>
<feature type="compositionally biased region" description="Polar residues" evidence="1">
    <location>
        <begin position="889"/>
        <end position="907"/>
    </location>
</feature>
<feature type="compositionally biased region" description="Basic and acidic residues" evidence="1">
    <location>
        <begin position="3945"/>
        <end position="3966"/>
    </location>
</feature>
<feature type="region of interest" description="Disordered" evidence="1">
    <location>
        <begin position="1049"/>
        <end position="1097"/>
    </location>
</feature>
<feature type="compositionally biased region" description="Basic and acidic residues" evidence="1">
    <location>
        <begin position="4171"/>
        <end position="4188"/>
    </location>
</feature>
<feature type="compositionally biased region" description="Basic and acidic residues" evidence="1">
    <location>
        <begin position="268"/>
        <end position="288"/>
    </location>
</feature>
<keyword evidence="3" id="KW-1185">Reference proteome</keyword>
<feature type="compositionally biased region" description="Acidic residues" evidence="1">
    <location>
        <begin position="2173"/>
        <end position="2185"/>
    </location>
</feature>
<evidence type="ECO:0000313" key="2">
    <source>
        <dbReference type="EMBL" id="GFZ19043.1"/>
    </source>
</evidence>
<feature type="compositionally biased region" description="Basic and acidic residues" evidence="1">
    <location>
        <begin position="1148"/>
        <end position="1158"/>
    </location>
</feature>
<feature type="region of interest" description="Disordered" evidence="1">
    <location>
        <begin position="3289"/>
        <end position="3325"/>
    </location>
</feature>
<feature type="region of interest" description="Disordered" evidence="1">
    <location>
        <begin position="3815"/>
        <end position="3891"/>
    </location>
</feature>
<feature type="region of interest" description="Disordered" evidence="1">
    <location>
        <begin position="3497"/>
        <end position="3600"/>
    </location>
</feature>
<feature type="compositionally biased region" description="Polar residues" evidence="1">
    <location>
        <begin position="3086"/>
        <end position="3095"/>
    </location>
</feature>
<feature type="compositionally biased region" description="Basic and acidic residues" evidence="1">
    <location>
        <begin position="1304"/>
        <end position="1316"/>
    </location>
</feature>
<feature type="compositionally biased region" description="Basic and acidic residues" evidence="1">
    <location>
        <begin position="231"/>
        <end position="260"/>
    </location>
</feature>
<feature type="region of interest" description="Disordered" evidence="1">
    <location>
        <begin position="4227"/>
        <end position="4246"/>
    </location>
</feature>
<dbReference type="Proteomes" id="UP000585474">
    <property type="component" value="Unassembled WGS sequence"/>
</dbReference>
<feature type="region of interest" description="Disordered" evidence="1">
    <location>
        <begin position="750"/>
        <end position="1026"/>
    </location>
</feature>
<feature type="compositionally biased region" description="Basic and acidic residues" evidence="1">
    <location>
        <begin position="2256"/>
        <end position="2269"/>
    </location>
</feature>
<dbReference type="PANTHER" id="PTHR35511:SF2">
    <property type="entry name" value="A-KINASE ANCHOR-LIKE PROTEIN"/>
    <property type="match status" value="1"/>
</dbReference>
<proteinExistence type="predicted"/>
<feature type="compositionally biased region" description="Basic and acidic residues" evidence="1">
    <location>
        <begin position="3852"/>
        <end position="3862"/>
    </location>
</feature>
<feature type="region of interest" description="Disordered" evidence="1">
    <location>
        <begin position="4002"/>
        <end position="4021"/>
    </location>
</feature>
<feature type="region of interest" description="Disordered" evidence="1">
    <location>
        <begin position="553"/>
        <end position="576"/>
    </location>
</feature>